<comment type="caution">
    <text evidence="1">The sequence shown here is derived from an EMBL/GenBank/DDBJ whole genome shotgun (WGS) entry which is preliminary data.</text>
</comment>
<reference evidence="1 2" key="1">
    <citation type="submission" date="2017-02" db="EMBL/GenBank/DDBJ databases">
        <title>Whole genome sequencing of Rhodanobacter lindaniclasticus DSM 17932.</title>
        <authorList>
            <person name="Kumar S."/>
            <person name="Patil P."/>
            <person name="Patil P.B."/>
        </authorList>
    </citation>
    <scope>NUCLEOTIDE SEQUENCE [LARGE SCALE GENOMIC DNA]</scope>
    <source>
        <strain evidence="1 2">DSM 17932</strain>
    </source>
</reference>
<proteinExistence type="predicted"/>
<evidence type="ECO:0000313" key="1">
    <source>
        <dbReference type="EMBL" id="THD03728.1"/>
    </source>
</evidence>
<dbReference type="EMBL" id="MWIO01000090">
    <property type="protein sequence ID" value="THD03728.1"/>
    <property type="molecule type" value="Genomic_DNA"/>
</dbReference>
<dbReference type="RefSeq" id="WP_136260114.1">
    <property type="nucleotide sequence ID" value="NZ_MWIO01000090.1"/>
</dbReference>
<organism evidence="1 2">
    <name type="scientific">Rhodanobacter lindaniclasticus</name>
    <dbReference type="NCBI Taxonomy" id="75310"/>
    <lineage>
        <taxon>Bacteria</taxon>
        <taxon>Pseudomonadati</taxon>
        <taxon>Pseudomonadota</taxon>
        <taxon>Gammaproteobacteria</taxon>
        <taxon>Lysobacterales</taxon>
        <taxon>Rhodanobacteraceae</taxon>
        <taxon>Rhodanobacter</taxon>
    </lineage>
</organism>
<keyword evidence="2" id="KW-1185">Reference proteome</keyword>
<gene>
    <name evidence="1" type="ORF">B1991_18285</name>
</gene>
<evidence type="ECO:0000313" key="2">
    <source>
        <dbReference type="Proteomes" id="UP000306317"/>
    </source>
</evidence>
<name>A0A4S3K6P7_9GAMM</name>
<accession>A0A4S3K6P7</accession>
<protein>
    <submittedName>
        <fullName evidence="1">Uncharacterized protein</fullName>
    </submittedName>
</protein>
<sequence length="67" mass="7197">MNNKTLSHDTIDACTLRLSGAYAIADLLSECNQDELCGGTLSAIAYLLMQMLEETSDLISGNKEAQS</sequence>
<dbReference type="AlphaFoldDB" id="A0A4S3K6P7"/>
<dbReference type="Proteomes" id="UP000306317">
    <property type="component" value="Unassembled WGS sequence"/>
</dbReference>